<dbReference type="Gene3D" id="3.40.50.150">
    <property type="entry name" value="Vaccinia Virus protein VP39"/>
    <property type="match status" value="1"/>
</dbReference>
<dbReference type="SUPFAM" id="SSF53335">
    <property type="entry name" value="S-adenosyl-L-methionine-dependent methyltransferases"/>
    <property type="match status" value="1"/>
</dbReference>
<keyword evidence="2" id="KW-0614">Plasmid</keyword>
<evidence type="ECO:0000256" key="1">
    <source>
        <dbReference type="ARBA" id="ARBA00023115"/>
    </source>
</evidence>
<dbReference type="Proteomes" id="UP000464086">
    <property type="component" value="Plasmid unnamed1"/>
</dbReference>
<geneLocation type="plasmid" evidence="2">
    <name>unnamed1</name>
</geneLocation>
<gene>
    <name evidence="2" type="ORF">GS397_26350</name>
</gene>
<reference evidence="2 3" key="1">
    <citation type="submission" date="2019-12" db="EMBL/GenBank/DDBJ databases">
        <title>Functional and genomic insights into the Sphingobium yanoikuyae YC-JY1, a bacterium efficiently degrading bisphenol A.</title>
        <authorList>
            <person name="Jia Y."/>
            <person name="Li X."/>
            <person name="Wang J."/>
            <person name="Eltoukhy A."/>
            <person name="Lamraoui I."/>
            <person name="Yan Y."/>
        </authorList>
    </citation>
    <scope>NUCLEOTIDE SEQUENCE [LARGE SCALE GENOMIC DNA]</scope>
    <source>
        <strain evidence="2 3">YC-JY1</strain>
        <plasmid evidence="2 3">unnamed1</plasmid>
    </source>
</reference>
<evidence type="ECO:0000313" key="3">
    <source>
        <dbReference type="Proteomes" id="UP000464086"/>
    </source>
</evidence>
<organism evidence="2 3">
    <name type="scientific">Sphingobium yanoikuyae</name>
    <name type="common">Sphingomonas yanoikuyae</name>
    <dbReference type="NCBI Taxonomy" id="13690"/>
    <lineage>
        <taxon>Bacteria</taxon>
        <taxon>Pseudomonadati</taxon>
        <taxon>Pseudomonadota</taxon>
        <taxon>Alphaproteobacteria</taxon>
        <taxon>Sphingomonadales</taxon>
        <taxon>Sphingomonadaceae</taxon>
        <taxon>Sphingobium</taxon>
    </lineage>
</organism>
<sequence>MFEELAWENTPIGELVLRRRRLRLESEDIWEIKLNDGYLMSSQFVEGEIALADLALATVDGNDLDVVIGGLGLGYTVQATLRDERVGKLTVIELIPQVIAWHRRHLLPLGEAVAGDRRCRLREGDFFTLAKKVGGFDAADPDKLHDVILIDIDHSTTHFIDPASASFYDADAIAAIIRKLKPDGVFALWSTDAEDGAFVGVLHANLQDVRVERVEFPTPYRDEPAFNLIYIGRKPASCS</sequence>
<dbReference type="Pfam" id="PF01564">
    <property type="entry name" value="Spermine_synth"/>
    <property type="match status" value="1"/>
</dbReference>
<keyword evidence="1" id="KW-0620">Polyamine biosynthesis</keyword>
<accession>A0A6P1GQS0</accession>
<dbReference type="InterPro" id="IPR029063">
    <property type="entry name" value="SAM-dependent_MTases_sf"/>
</dbReference>
<dbReference type="PANTHER" id="PTHR43317:SF3">
    <property type="entry name" value="BLR2883 PROTEIN"/>
    <property type="match status" value="1"/>
</dbReference>
<dbReference type="AlphaFoldDB" id="A0A6P1GQS0"/>
<dbReference type="GO" id="GO:0006596">
    <property type="term" value="P:polyamine biosynthetic process"/>
    <property type="evidence" value="ECO:0007669"/>
    <property type="project" value="UniProtKB-KW"/>
</dbReference>
<dbReference type="EMBL" id="CP047219">
    <property type="protein sequence ID" value="QHD70700.1"/>
    <property type="molecule type" value="Genomic_DNA"/>
</dbReference>
<name>A0A6P1GQS0_SPHYA</name>
<proteinExistence type="predicted"/>
<evidence type="ECO:0000313" key="2">
    <source>
        <dbReference type="EMBL" id="QHD70700.1"/>
    </source>
</evidence>
<dbReference type="PANTHER" id="PTHR43317">
    <property type="entry name" value="THERMOSPERMINE SYNTHASE ACAULIS5"/>
    <property type="match status" value="1"/>
</dbReference>
<protein>
    <submittedName>
        <fullName evidence="2">Spermidine synthase</fullName>
    </submittedName>
</protein>